<reference evidence="2 3" key="1">
    <citation type="submission" date="2017-04" db="EMBL/GenBank/DDBJ databases">
        <title>Unexpected and diverse lifestyles within the genus Limnohabitans.</title>
        <authorList>
            <person name="Kasalicky V."/>
            <person name="Mehrshad M."/>
            <person name="Andrei S.-A."/>
            <person name="Salcher M."/>
            <person name="Kratochvilova H."/>
            <person name="Simek K."/>
            <person name="Ghai R."/>
        </authorList>
    </citation>
    <scope>NUCLEOTIDE SEQUENCE [LARGE SCALE GENOMIC DNA]</scope>
    <source>
        <strain evidence="2 3">MWH-C5</strain>
    </source>
</reference>
<dbReference type="RefSeq" id="WP_108402989.1">
    <property type="nucleotide sequence ID" value="NZ_NESP01000002.1"/>
</dbReference>
<accession>A0A315EGN6</accession>
<proteinExistence type="predicted"/>
<dbReference type="Proteomes" id="UP000251341">
    <property type="component" value="Unassembled WGS sequence"/>
</dbReference>
<keyword evidence="1" id="KW-0812">Transmembrane</keyword>
<feature type="transmembrane region" description="Helical" evidence="1">
    <location>
        <begin position="12"/>
        <end position="29"/>
    </location>
</feature>
<evidence type="ECO:0000313" key="3">
    <source>
        <dbReference type="Proteomes" id="UP000251341"/>
    </source>
</evidence>
<keyword evidence="3" id="KW-1185">Reference proteome</keyword>
<evidence type="ECO:0000313" key="2">
    <source>
        <dbReference type="EMBL" id="PUE56461.1"/>
    </source>
</evidence>
<keyword evidence="1" id="KW-0472">Membrane</keyword>
<name>A0A315EGN6_9BURK</name>
<sequence>MKNFKHQFTLFYIIKAALCFAGFLYLLVVEGQTSNPLAMGAILSVIAAPFVARLESSQRYIGERETTTTQKGA</sequence>
<organism evidence="2 3">
    <name type="scientific">Limnohabitans curvus</name>
    <dbReference type="NCBI Taxonomy" id="323423"/>
    <lineage>
        <taxon>Bacteria</taxon>
        <taxon>Pseudomonadati</taxon>
        <taxon>Pseudomonadota</taxon>
        <taxon>Betaproteobacteria</taxon>
        <taxon>Burkholderiales</taxon>
        <taxon>Comamonadaceae</taxon>
        <taxon>Limnohabitans</taxon>
    </lineage>
</organism>
<dbReference type="EMBL" id="NESP01000002">
    <property type="protein sequence ID" value="PUE56461.1"/>
    <property type="molecule type" value="Genomic_DNA"/>
</dbReference>
<gene>
    <name evidence="2" type="ORF">B9Z44_14540</name>
</gene>
<dbReference type="AlphaFoldDB" id="A0A315EGN6"/>
<keyword evidence="1" id="KW-1133">Transmembrane helix</keyword>
<evidence type="ECO:0000256" key="1">
    <source>
        <dbReference type="SAM" id="Phobius"/>
    </source>
</evidence>
<protein>
    <submittedName>
        <fullName evidence="2">Uncharacterized protein</fullName>
    </submittedName>
</protein>
<comment type="caution">
    <text evidence="2">The sequence shown here is derived from an EMBL/GenBank/DDBJ whole genome shotgun (WGS) entry which is preliminary data.</text>
</comment>